<reference evidence="1 2" key="1">
    <citation type="submission" date="2018-08" db="EMBL/GenBank/DDBJ databases">
        <title>A genome reference for cultivated species of the human gut microbiota.</title>
        <authorList>
            <person name="Zou Y."/>
            <person name="Xue W."/>
            <person name="Luo G."/>
        </authorList>
    </citation>
    <scope>NUCLEOTIDE SEQUENCE [LARGE SCALE GENOMIC DNA]</scope>
    <source>
        <strain evidence="1 2">TF08-11</strain>
    </source>
</reference>
<proteinExistence type="predicted"/>
<comment type="caution">
    <text evidence="1">The sequence shown here is derived from an EMBL/GenBank/DDBJ whole genome shotgun (WGS) entry which is preliminary data.</text>
</comment>
<accession>A0A3E3DU43</accession>
<dbReference type="EMBL" id="QUSK01000047">
    <property type="protein sequence ID" value="RGD72741.1"/>
    <property type="molecule type" value="Genomic_DNA"/>
</dbReference>
<dbReference type="Proteomes" id="UP000260721">
    <property type="component" value="Unassembled WGS sequence"/>
</dbReference>
<protein>
    <submittedName>
        <fullName evidence="1">Uncharacterized protein</fullName>
    </submittedName>
</protein>
<dbReference type="RefSeq" id="WP_117447342.1">
    <property type="nucleotide sequence ID" value="NZ_QUSK01000047.1"/>
</dbReference>
<evidence type="ECO:0000313" key="1">
    <source>
        <dbReference type="EMBL" id="RGD72741.1"/>
    </source>
</evidence>
<name>A0A3E3DU43_9FIRM</name>
<organism evidence="1 2">
    <name type="scientific">Faecalicoccus pleomorphus</name>
    <dbReference type="NCBI Taxonomy" id="1323"/>
    <lineage>
        <taxon>Bacteria</taxon>
        <taxon>Bacillati</taxon>
        <taxon>Bacillota</taxon>
        <taxon>Erysipelotrichia</taxon>
        <taxon>Erysipelotrichales</taxon>
        <taxon>Erysipelotrichaceae</taxon>
        <taxon>Faecalicoccus</taxon>
    </lineage>
</organism>
<dbReference type="AlphaFoldDB" id="A0A3E3DU43"/>
<gene>
    <name evidence="1" type="ORF">DXC78_12590</name>
</gene>
<evidence type="ECO:0000313" key="2">
    <source>
        <dbReference type="Proteomes" id="UP000260721"/>
    </source>
</evidence>
<sequence>MKSLMLFGDESDLNEIKKTLDRYYYVSTNPTKKQNGYWINLEEKTVSQFLNEIGEENQKILFEKLSQKFSNTEKKAGRKKINLPSREELKAERERDCLSISQLAAKYGCSNTTINRRLGLVKKG</sequence>